<dbReference type="OrthoDB" id="8010853at2759"/>
<dbReference type="AlphaFoldDB" id="A0A3B0KHV5"/>
<evidence type="ECO:0000313" key="2">
    <source>
        <dbReference type="EMBL" id="SPP83288.1"/>
    </source>
</evidence>
<dbReference type="Proteomes" id="UP000268350">
    <property type="component" value="Unassembled WGS sequence"/>
</dbReference>
<name>A0A3B0KHV5_DROGU</name>
<feature type="signal peptide" evidence="1">
    <location>
        <begin position="1"/>
        <end position="20"/>
    </location>
</feature>
<dbReference type="OMA" id="TIERPIH"/>
<proteinExistence type="predicted"/>
<keyword evidence="1" id="KW-0732">Signal</keyword>
<evidence type="ECO:0008006" key="4">
    <source>
        <dbReference type="Google" id="ProtNLM"/>
    </source>
</evidence>
<evidence type="ECO:0000313" key="3">
    <source>
        <dbReference type="Proteomes" id="UP000268350"/>
    </source>
</evidence>
<feature type="chain" id="PRO_5017390378" description="Chitin-binding type-2 domain-containing protein" evidence="1">
    <location>
        <begin position="21"/>
        <end position="133"/>
    </location>
</feature>
<dbReference type="EMBL" id="OUUW01000007">
    <property type="protein sequence ID" value="SPP83288.1"/>
    <property type="molecule type" value="Genomic_DNA"/>
</dbReference>
<reference evidence="3" key="1">
    <citation type="submission" date="2018-01" db="EMBL/GenBank/DDBJ databases">
        <authorList>
            <person name="Alioto T."/>
            <person name="Alioto T."/>
        </authorList>
    </citation>
    <scope>NUCLEOTIDE SEQUENCE [LARGE SCALE GENOMIC DNA]</scope>
</reference>
<keyword evidence="3" id="KW-1185">Reference proteome</keyword>
<sequence length="133" mass="14496">MNFSWLAVFILAIVAVAVSANSQCPVPFKKDGPKCVTDRTIRGECPHNSQYSANINKNNQSEAIIYPIHPSIMLLKCTWLMLLLLSLCAGAWASSCPSGFSAESDRCVKERPIHGTCPPGSTFMLNINKCVHA</sequence>
<gene>
    <name evidence="2" type="ORF">DGUA_6G018124</name>
</gene>
<organism evidence="2 3">
    <name type="scientific">Drosophila guanche</name>
    <name type="common">Fruit fly</name>
    <dbReference type="NCBI Taxonomy" id="7266"/>
    <lineage>
        <taxon>Eukaryota</taxon>
        <taxon>Metazoa</taxon>
        <taxon>Ecdysozoa</taxon>
        <taxon>Arthropoda</taxon>
        <taxon>Hexapoda</taxon>
        <taxon>Insecta</taxon>
        <taxon>Pterygota</taxon>
        <taxon>Neoptera</taxon>
        <taxon>Endopterygota</taxon>
        <taxon>Diptera</taxon>
        <taxon>Brachycera</taxon>
        <taxon>Muscomorpha</taxon>
        <taxon>Ephydroidea</taxon>
        <taxon>Drosophilidae</taxon>
        <taxon>Drosophila</taxon>
        <taxon>Sophophora</taxon>
    </lineage>
</organism>
<accession>A0A3B0KHV5</accession>
<evidence type="ECO:0000256" key="1">
    <source>
        <dbReference type="SAM" id="SignalP"/>
    </source>
</evidence>
<protein>
    <recommendedName>
        <fullName evidence="4">Chitin-binding type-2 domain-containing protein</fullName>
    </recommendedName>
</protein>